<protein>
    <submittedName>
        <fullName evidence="3">Uncharacterized protein</fullName>
    </submittedName>
</protein>
<proteinExistence type="predicted"/>
<dbReference type="Proteomes" id="UP000887566">
    <property type="component" value="Unplaced"/>
</dbReference>
<evidence type="ECO:0000313" key="3">
    <source>
        <dbReference type="WBParaSite" id="PSAMB.scaffold41size102001.g1074.t1"/>
    </source>
</evidence>
<feature type="compositionally biased region" description="Low complexity" evidence="1">
    <location>
        <begin position="92"/>
        <end position="113"/>
    </location>
</feature>
<keyword evidence="2" id="KW-1185">Reference proteome</keyword>
<sequence>MSSNVCFLCASRAVTEPLRTVVNPDDPKMAHFPFLRTTRPPPGVGQPGDEVQACHLCAEMLIEQWQMHNRRNVPPANRQYWIKAWAGREENSAATRTTSPSPAPVVSKSAKAPTPAAEPSNCKTCTMCAQVVGDDCLKINPILLTLVPDFAPRFAPSMLTADAQLCCTCRRNDGLQKVMQLVGSEQASLGSLMYEMLMRQGEGQLPLVALAQANSQSSTSNATSDNL</sequence>
<dbReference type="PANTHER" id="PTHR40240:SF1">
    <property type="entry name" value="PLEXUS, ISOFORM A"/>
    <property type="match status" value="1"/>
</dbReference>
<feature type="region of interest" description="Disordered" evidence="1">
    <location>
        <begin position="92"/>
        <end position="120"/>
    </location>
</feature>
<organism evidence="2 3">
    <name type="scientific">Plectus sambesii</name>
    <dbReference type="NCBI Taxonomy" id="2011161"/>
    <lineage>
        <taxon>Eukaryota</taxon>
        <taxon>Metazoa</taxon>
        <taxon>Ecdysozoa</taxon>
        <taxon>Nematoda</taxon>
        <taxon>Chromadorea</taxon>
        <taxon>Plectida</taxon>
        <taxon>Plectina</taxon>
        <taxon>Plectoidea</taxon>
        <taxon>Plectidae</taxon>
        <taxon>Plectus</taxon>
    </lineage>
</organism>
<dbReference type="PANTHER" id="PTHR40240">
    <property type="entry name" value="PLEXUS, ISOFORM A"/>
    <property type="match status" value="1"/>
</dbReference>
<dbReference type="WBParaSite" id="PSAMB.scaffold41size102001.g1074.t1">
    <property type="protein sequence ID" value="PSAMB.scaffold41size102001.g1074.t1"/>
    <property type="gene ID" value="PSAMB.scaffold41size102001.g1074"/>
</dbReference>
<evidence type="ECO:0000313" key="2">
    <source>
        <dbReference type="Proteomes" id="UP000887566"/>
    </source>
</evidence>
<name>A0A914WIB5_9BILA</name>
<evidence type="ECO:0000256" key="1">
    <source>
        <dbReference type="SAM" id="MobiDB-lite"/>
    </source>
</evidence>
<reference evidence="3" key="1">
    <citation type="submission" date="2022-11" db="UniProtKB">
        <authorList>
            <consortium name="WormBaseParasite"/>
        </authorList>
    </citation>
    <scope>IDENTIFICATION</scope>
</reference>
<accession>A0A914WIB5</accession>
<dbReference type="AlphaFoldDB" id="A0A914WIB5"/>